<name>A0AAV8ZMZ2_9CUCU</name>
<dbReference type="AlphaFoldDB" id="A0AAV8ZMZ2"/>
<dbReference type="InterPro" id="IPR045249">
    <property type="entry name" value="HARBI1-like"/>
</dbReference>
<dbReference type="Pfam" id="PF13359">
    <property type="entry name" value="DDE_Tnp_4"/>
    <property type="match status" value="1"/>
</dbReference>
<evidence type="ECO:0000256" key="6">
    <source>
        <dbReference type="ARBA" id="ARBA00022801"/>
    </source>
</evidence>
<evidence type="ECO:0000256" key="2">
    <source>
        <dbReference type="ARBA" id="ARBA00004123"/>
    </source>
</evidence>
<organism evidence="9 10">
    <name type="scientific">Rhamnusium bicolor</name>
    <dbReference type="NCBI Taxonomy" id="1586634"/>
    <lineage>
        <taxon>Eukaryota</taxon>
        <taxon>Metazoa</taxon>
        <taxon>Ecdysozoa</taxon>
        <taxon>Arthropoda</taxon>
        <taxon>Hexapoda</taxon>
        <taxon>Insecta</taxon>
        <taxon>Pterygota</taxon>
        <taxon>Neoptera</taxon>
        <taxon>Endopterygota</taxon>
        <taxon>Coleoptera</taxon>
        <taxon>Polyphaga</taxon>
        <taxon>Cucujiformia</taxon>
        <taxon>Chrysomeloidea</taxon>
        <taxon>Cerambycidae</taxon>
        <taxon>Lepturinae</taxon>
        <taxon>Rhagiini</taxon>
        <taxon>Rhamnusium</taxon>
    </lineage>
</organism>
<keyword evidence="4" id="KW-0540">Nuclease</keyword>
<dbReference type="GO" id="GO:0016787">
    <property type="term" value="F:hydrolase activity"/>
    <property type="evidence" value="ECO:0007669"/>
    <property type="project" value="UniProtKB-KW"/>
</dbReference>
<dbReference type="InterPro" id="IPR027806">
    <property type="entry name" value="HARBI1_dom"/>
</dbReference>
<feature type="domain" description="DDE Tnp4" evidence="8">
    <location>
        <begin position="175"/>
        <end position="280"/>
    </location>
</feature>
<keyword evidence="6" id="KW-0378">Hydrolase</keyword>
<comment type="caution">
    <text evidence="9">The sequence shown here is derived from an EMBL/GenBank/DDBJ whole genome shotgun (WGS) entry which is preliminary data.</text>
</comment>
<evidence type="ECO:0000256" key="7">
    <source>
        <dbReference type="ARBA" id="ARBA00023242"/>
    </source>
</evidence>
<keyword evidence="5" id="KW-0479">Metal-binding</keyword>
<reference evidence="9" key="1">
    <citation type="journal article" date="2023" name="Insect Mol. Biol.">
        <title>Genome sequencing provides insights into the evolution of gene families encoding plant cell wall-degrading enzymes in longhorned beetles.</title>
        <authorList>
            <person name="Shin N.R."/>
            <person name="Okamura Y."/>
            <person name="Kirsch R."/>
            <person name="Pauchet Y."/>
        </authorList>
    </citation>
    <scope>NUCLEOTIDE SEQUENCE</scope>
    <source>
        <strain evidence="9">RBIC_L_NR</strain>
    </source>
</reference>
<sequence length="281" mass="32461">MLEPRLELNECTWTNVQGSVNICLFVYKINFNLYYVMNYIVERPRINNYIEDVVERYSEEEFRENFRMYRTTFNHVLALIHADIASEITDNGRHTLSGKAQLLIALWYFETPDCFRSICDRFNVGKATALRTVRRVAEALCKLAPNIITWPSGAYIETVKNGFSQMGFPNTNGAIDGSYVRIPKPKEHGLSYICRKNFPSVILQAVCDHTLKFTHCYAGEVGSTHDAMVLKRNEVWSYINDRAQEKFPDHTHLIGDKAYPCLPELIPPYKENGHLTNHQKN</sequence>
<protein>
    <recommendedName>
        <fullName evidence="8">DDE Tnp4 domain-containing protein</fullName>
    </recommendedName>
</protein>
<comment type="similarity">
    <text evidence="3">Belongs to the HARBI1 family.</text>
</comment>
<evidence type="ECO:0000256" key="1">
    <source>
        <dbReference type="ARBA" id="ARBA00001968"/>
    </source>
</evidence>
<evidence type="ECO:0000259" key="8">
    <source>
        <dbReference type="Pfam" id="PF13359"/>
    </source>
</evidence>
<comment type="subcellular location">
    <subcellularLocation>
        <location evidence="2">Nucleus</location>
    </subcellularLocation>
</comment>
<dbReference type="GO" id="GO:0005634">
    <property type="term" value="C:nucleus"/>
    <property type="evidence" value="ECO:0007669"/>
    <property type="project" value="UniProtKB-SubCell"/>
</dbReference>
<evidence type="ECO:0000313" key="9">
    <source>
        <dbReference type="EMBL" id="KAJ8966932.1"/>
    </source>
</evidence>
<comment type="cofactor">
    <cofactor evidence="1">
        <name>a divalent metal cation</name>
        <dbReference type="ChEBI" id="CHEBI:60240"/>
    </cofactor>
</comment>
<evidence type="ECO:0000256" key="3">
    <source>
        <dbReference type="ARBA" id="ARBA00006958"/>
    </source>
</evidence>
<dbReference type="GO" id="GO:0046872">
    <property type="term" value="F:metal ion binding"/>
    <property type="evidence" value="ECO:0007669"/>
    <property type="project" value="UniProtKB-KW"/>
</dbReference>
<evidence type="ECO:0000256" key="5">
    <source>
        <dbReference type="ARBA" id="ARBA00022723"/>
    </source>
</evidence>
<keyword evidence="10" id="KW-1185">Reference proteome</keyword>
<evidence type="ECO:0000313" key="10">
    <source>
        <dbReference type="Proteomes" id="UP001162156"/>
    </source>
</evidence>
<dbReference type="Proteomes" id="UP001162156">
    <property type="component" value="Unassembled WGS sequence"/>
</dbReference>
<dbReference type="PANTHER" id="PTHR22930:SF85">
    <property type="entry name" value="GH03217P-RELATED"/>
    <property type="match status" value="1"/>
</dbReference>
<evidence type="ECO:0000256" key="4">
    <source>
        <dbReference type="ARBA" id="ARBA00022722"/>
    </source>
</evidence>
<proteinExistence type="inferred from homology"/>
<accession>A0AAV8ZMZ2</accession>
<keyword evidence="7" id="KW-0539">Nucleus</keyword>
<gene>
    <name evidence="9" type="ORF">NQ314_003208</name>
</gene>
<dbReference type="GO" id="GO:0004518">
    <property type="term" value="F:nuclease activity"/>
    <property type="evidence" value="ECO:0007669"/>
    <property type="project" value="UniProtKB-KW"/>
</dbReference>
<dbReference type="EMBL" id="JANEYF010000916">
    <property type="protein sequence ID" value="KAJ8966932.1"/>
    <property type="molecule type" value="Genomic_DNA"/>
</dbReference>
<dbReference type="PANTHER" id="PTHR22930">
    <property type="match status" value="1"/>
</dbReference>